<keyword evidence="2" id="KW-1185">Reference proteome</keyword>
<gene>
    <name evidence="1" type="ORF">LVIROSA_LOCUS12373</name>
</gene>
<name>A0AAU9MGD7_9ASTR</name>
<reference evidence="1 2" key="1">
    <citation type="submission" date="2022-01" db="EMBL/GenBank/DDBJ databases">
        <authorList>
            <person name="Xiong W."/>
            <person name="Schranz E."/>
        </authorList>
    </citation>
    <scope>NUCLEOTIDE SEQUENCE [LARGE SCALE GENOMIC DNA]</scope>
</reference>
<organism evidence="1 2">
    <name type="scientific">Lactuca virosa</name>
    <dbReference type="NCBI Taxonomy" id="75947"/>
    <lineage>
        <taxon>Eukaryota</taxon>
        <taxon>Viridiplantae</taxon>
        <taxon>Streptophyta</taxon>
        <taxon>Embryophyta</taxon>
        <taxon>Tracheophyta</taxon>
        <taxon>Spermatophyta</taxon>
        <taxon>Magnoliopsida</taxon>
        <taxon>eudicotyledons</taxon>
        <taxon>Gunneridae</taxon>
        <taxon>Pentapetalae</taxon>
        <taxon>asterids</taxon>
        <taxon>campanulids</taxon>
        <taxon>Asterales</taxon>
        <taxon>Asteraceae</taxon>
        <taxon>Cichorioideae</taxon>
        <taxon>Cichorieae</taxon>
        <taxon>Lactucinae</taxon>
        <taxon>Lactuca</taxon>
    </lineage>
</organism>
<evidence type="ECO:0000313" key="1">
    <source>
        <dbReference type="EMBL" id="CAH1425219.1"/>
    </source>
</evidence>
<comment type="caution">
    <text evidence="1">The sequence shown here is derived from an EMBL/GenBank/DDBJ whole genome shotgun (WGS) entry which is preliminary data.</text>
</comment>
<evidence type="ECO:0000313" key="2">
    <source>
        <dbReference type="Proteomes" id="UP001157418"/>
    </source>
</evidence>
<dbReference type="EMBL" id="CAKMRJ010002223">
    <property type="protein sequence ID" value="CAH1425219.1"/>
    <property type="molecule type" value="Genomic_DNA"/>
</dbReference>
<sequence>MLIPPTTSSATGKSIPLIMPPLHIIVYDSGKISILVLVLPRTETMAAVLVDLPHTTMMFVYLLQDEGDDGCDPPQTKMRVTLWLVDGGGRCRCPMVVVLN</sequence>
<dbReference type="AlphaFoldDB" id="A0AAU9MGD7"/>
<dbReference type="Proteomes" id="UP001157418">
    <property type="component" value="Unassembled WGS sequence"/>
</dbReference>
<accession>A0AAU9MGD7</accession>
<protein>
    <submittedName>
        <fullName evidence="1">Uncharacterized protein</fullName>
    </submittedName>
</protein>
<proteinExistence type="predicted"/>